<evidence type="ECO:0000256" key="3">
    <source>
        <dbReference type="ARBA" id="ARBA00022634"/>
    </source>
</evidence>
<dbReference type="Gene3D" id="3.30.60.20">
    <property type="match status" value="1"/>
</dbReference>
<evidence type="ECO:0000313" key="14">
    <source>
        <dbReference type="Proteomes" id="UP000244932"/>
    </source>
</evidence>
<accession>A0A2R8AFL7</accession>
<keyword evidence="8" id="KW-0963">Cytoplasm</keyword>
<feature type="binding site" evidence="8">
    <location>
        <position position="145"/>
    </location>
    <ligand>
        <name>Zn(2+)</name>
        <dbReference type="ChEBI" id="CHEBI:29105"/>
    </ligand>
</feature>
<dbReference type="GO" id="GO:0004797">
    <property type="term" value="F:thymidine kinase activity"/>
    <property type="evidence" value="ECO:0007669"/>
    <property type="project" value="UniProtKB-UniRule"/>
</dbReference>
<dbReference type="PROSITE" id="PS00603">
    <property type="entry name" value="TK_CELLULAR_TYPE"/>
    <property type="match status" value="1"/>
</dbReference>
<dbReference type="OrthoDB" id="9781579at2"/>
<evidence type="ECO:0000256" key="6">
    <source>
        <dbReference type="ARBA" id="ARBA00022777"/>
    </source>
</evidence>
<feature type="binding site" evidence="8">
    <location>
        <position position="182"/>
    </location>
    <ligand>
        <name>Zn(2+)</name>
        <dbReference type="ChEBI" id="CHEBI:29105"/>
    </ligand>
</feature>
<dbReference type="Gene3D" id="3.40.50.300">
    <property type="entry name" value="P-loop containing nucleotide triphosphate hydrolases"/>
    <property type="match status" value="1"/>
</dbReference>
<dbReference type="SUPFAM" id="SSF52540">
    <property type="entry name" value="P-loop containing nucleoside triphosphate hydrolases"/>
    <property type="match status" value="1"/>
</dbReference>
<dbReference type="AlphaFoldDB" id="A0A2R8AFL7"/>
<dbReference type="InterPro" id="IPR027417">
    <property type="entry name" value="P-loop_NTPase"/>
</dbReference>
<evidence type="ECO:0000256" key="10">
    <source>
        <dbReference type="PIRSR" id="PIRSR035805-2"/>
    </source>
</evidence>
<keyword evidence="8" id="KW-0862">Zinc</keyword>
<dbReference type="Proteomes" id="UP000244932">
    <property type="component" value="Unassembled WGS sequence"/>
</dbReference>
<gene>
    <name evidence="8 13" type="primary">tdk</name>
    <name evidence="13" type="ORF">POI8812_03233</name>
</gene>
<evidence type="ECO:0000313" key="13">
    <source>
        <dbReference type="EMBL" id="SPF30888.1"/>
    </source>
</evidence>
<keyword evidence="4 8" id="KW-0808">Transferase</keyword>
<dbReference type="GO" id="GO:0005524">
    <property type="term" value="F:ATP binding"/>
    <property type="evidence" value="ECO:0007669"/>
    <property type="project" value="UniProtKB-UniRule"/>
</dbReference>
<dbReference type="RefSeq" id="WP_108783579.1">
    <property type="nucleotide sequence ID" value="NZ_OMKW01000004.1"/>
</dbReference>
<evidence type="ECO:0000256" key="8">
    <source>
        <dbReference type="HAMAP-Rule" id="MF_00124"/>
    </source>
</evidence>
<evidence type="ECO:0000256" key="5">
    <source>
        <dbReference type="ARBA" id="ARBA00022741"/>
    </source>
</evidence>
<keyword evidence="7 8" id="KW-0067">ATP-binding</keyword>
<feature type="binding site" evidence="8">
    <location>
        <position position="147"/>
    </location>
    <ligand>
        <name>Zn(2+)</name>
        <dbReference type="ChEBI" id="CHEBI:29105"/>
    </ligand>
</feature>
<dbReference type="GO" id="GO:0008270">
    <property type="term" value="F:zinc ion binding"/>
    <property type="evidence" value="ECO:0007669"/>
    <property type="project" value="UniProtKB-UniRule"/>
</dbReference>
<dbReference type="PANTHER" id="PTHR11441">
    <property type="entry name" value="THYMIDINE KINASE"/>
    <property type="match status" value="1"/>
</dbReference>
<sequence>MAKLYFNYSTMNAGKSTVLLQASYNYRERGMDTLLLTADLDKRAGHGTIASRIGISSESETYLPADDLFARITEHLKTRDLACIFVDEAQFLTKEQVWQLARVADDLGVPVMAFGLRVDFQGELFPGSATLLALADSLREIRTICHCGRKATMVIRQDENGQTITEGAQVQIGGNETYVSLCRRHWREETGDSAPA</sequence>
<keyword evidence="3 8" id="KW-0237">DNA synthesis</keyword>
<comment type="similarity">
    <text evidence="1 8 12">Belongs to the thymidine kinase family.</text>
</comment>
<feature type="binding site" evidence="10">
    <location>
        <begin position="170"/>
        <end position="173"/>
    </location>
    <ligand>
        <name>substrate</name>
    </ligand>
</feature>
<feature type="active site" description="Proton acceptor" evidence="8 9">
    <location>
        <position position="88"/>
    </location>
</feature>
<feature type="binding site" evidence="8">
    <location>
        <begin position="9"/>
        <end position="16"/>
    </location>
    <ligand>
        <name>ATP</name>
        <dbReference type="ChEBI" id="CHEBI:30616"/>
    </ligand>
</feature>
<protein>
    <recommendedName>
        <fullName evidence="2 8">Thymidine kinase</fullName>
        <ecNumber evidence="2 8">2.7.1.21</ecNumber>
    </recommendedName>
</protein>
<evidence type="ECO:0000256" key="9">
    <source>
        <dbReference type="PIRSR" id="PIRSR035805-1"/>
    </source>
</evidence>
<evidence type="ECO:0000256" key="7">
    <source>
        <dbReference type="ARBA" id="ARBA00022840"/>
    </source>
</evidence>
<evidence type="ECO:0000256" key="4">
    <source>
        <dbReference type="ARBA" id="ARBA00022679"/>
    </source>
</evidence>
<organism evidence="13 14">
    <name type="scientific">Pontivivens insulae</name>
    <dbReference type="NCBI Taxonomy" id="1639689"/>
    <lineage>
        <taxon>Bacteria</taxon>
        <taxon>Pseudomonadati</taxon>
        <taxon>Pseudomonadota</taxon>
        <taxon>Alphaproteobacteria</taxon>
        <taxon>Rhodobacterales</taxon>
        <taxon>Paracoccaceae</taxon>
        <taxon>Pontivivens</taxon>
    </lineage>
</organism>
<keyword evidence="14" id="KW-1185">Reference proteome</keyword>
<keyword evidence="6 8" id="KW-0418">Kinase</keyword>
<dbReference type="NCBIfam" id="NF003300">
    <property type="entry name" value="PRK04296.1-5"/>
    <property type="match status" value="1"/>
</dbReference>
<proteinExistence type="inferred from homology"/>
<keyword evidence="8" id="KW-0479">Metal-binding</keyword>
<comment type="subcellular location">
    <subcellularLocation>
        <location evidence="8">Cytoplasm</location>
    </subcellularLocation>
</comment>
<dbReference type="EC" id="2.7.1.21" evidence="2 8"/>
<dbReference type="SUPFAM" id="SSF57716">
    <property type="entry name" value="Glucocorticoid receptor-like (DNA-binding domain)"/>
    <property type="match status" value="1"/>
</dbReference>
<feature type="binding site" evidence="8">
    <location>
        <begin position="87"/>
        <end position="90"/>
    </location>
    <ligand>
        <name>ATP</name>
        <dbReference type="ChEBI" id="CHEBI:30616"/>
    </ligand>
</feature>
<feature type="binding site" evidence="8">
    <location>
        <position position="185"/>
    </location>
    <ligand>
        <name>Zn(2+)</name>
        <dbReference type="ChEBI" id="CHEBI:29105"/>
    </ligand>
</feature>
<reference evidence="13 14" key="1">
    <citation type="submission" date="2018-03" db="EMBL/GenBank/DDBJ databases">
        <authorList>
            <person name="Keele B.F."/>
        </authorList>
    </citation>
    <scope>NUCLEOTIDE SEQUENCE [LARGE SCALE GENOMIC DNA]</scope>
    <source>
        <strain evidence="13 14">CeCT 8812</strain>
    </source>
</reference>
<dbReference type="GO" id="GO:0005829">
    <property type="term" value="C:cytosol"/>
    <property type="evidence" value="ECO:0007669"/>
    <property type="project" value="TreeGrafter"/>
</dbReference>
<evidence type="ECO:0000256" key="1">
    <source>
        <dbReference type="ARBA" id="ARBA00007587"/>
    </source>
</evidence>
<feature type="binding site" evidence="10">
    <location>
        <position position="178"/>
    </location>
    <ligand>
        <name>substrate</name>
    </ligand>
</feature>
<dbReference type="InterPro" id="IPR020633">
    <property type="entry name" value="Thymidine_kinase_CS"/>
</dbReference>
<dbReference type="EMBL" id="OMKW01000004">
    <property type="protein sequence ID" value="SPF30888.1"/>
    <property type="molecule type" value="Genomic_DNA"/>
</dbReference>
<dbReference type="PIRSF" id="PIRSF035805">
    <property type="entry name" value="TK_cell"/>
    <property type="match status" value="1"/>
</dbReference>
<dbReference type="HAMAP" id="MF_00124">
    <property type="entry name" value="Thymidine_kinase"/>
    <property type="match status" value="1"/>
</dbReference>
<dbReference type="PANTHER" id="PTHR11441:SF0">
    <property type="entry name" value="THYMIDINE KINASE, CYTOSOLIC"/>
    <property type="match status" value="1"/>
</dbReference>
<dbReference type="Pfam" id="PF00265">
    <property type="entry name" value="TK"/>
    <property type="match status" value="1"/>
</dbReference>
<evidence type="ECO:0000256" key="2">
    <source>
        <dbReference type="ARBA" id="ARBA00012118"/>
    </source>
</evidence>
<dbReference type="GO" id="GO:0071897">
    <property type="term" value="P:DNA biosynthetic process"/>
    <property type="evidence" value="ECO:0007669"/>
    <property type="project" value="UniProtKB-KW"/>
</dbReference>
<keyword evidence="5 8" id="KW-0547">Nucleotide-binding</keyword>
<name>A0A2R8AFL7_9RHOB</name>
<comment type="subunit">
    <text evidence="8">Homotetramer.</text>
</comment>
<evidence type="ECO:0000256" key="12">
    <source>
        <dbReference type="RuleBase" id="RU004165"/>
    </source>
</evidence>
<evidence type="ECO:0000256" key="11">
    <source>
        <dbReference type="RuleBase" id="RU000544"/>
    </source>
</evidence>
<dbReference type="InterPro" id="IPR001267">
    <property type="entry name" value="Thymidine_kinase"/>
</dbReference>
<comment type="catalytic activity">
    <reaction evidence="8 11">
        <text>thymidine + ATP = dTMP + ADP + H(+)</text>
        <dbReference type="Rhea" id="RHEA:19129"/>
        <dbReference type="ChEBI" id="CHEBI:15378"/>
        <dbReference type="ChEBI" id="CHEBI:17748"/>
        <dbReference type="ChEBI" id="CHEBI:30616"/>
        <dbReference type="ChEBI" id="CHEBI:63528"/>
        <dbReference type="ChEBI" id="CHEBI:456216"/>
        <dbReference type="EC" id="2.7.1.21"/>
    </reaction>
</comment>
<dbReference type="GO" id="GO:0046104">
    <property type="term" value="P:thymidine metabolic process"/>
    <property type="evidence" value="ECO:0007669"/>
    <property type="project" value="TreeGrafter"/>
</dbReference>